<evidence type="ECO:0000313" key="1">
    <source>
        <dbReference type="EMBL" id="KAK9006297.1"/>
    </source>
</evidence>
<proteinExistence type="predicted"/>
<comment type="caution">
    <text evidence="1">The sequence shown here is derived from an EMBL/GenBank/DDBJ whole genome shotgun (WGS) entry which is preliminary data.</text>
</comment>
<dbReference type="Proteomes" id="UP001396334">
    <property type="component" value="Unassembled WGS sequence"/>
</dbReference>
<name>A0ABR2R040_9ROSI</name>
<evidence type="ECO:0000313" key="2">
    <source>
        <dbReference type="Proteomes" id="UP001396334"/>
    </source>
</evidence>
<gene>
    <name evidence="1" type="ORF">V6N11_035339</name>
</gene>
<sequence length="152" mass="16958">MHGFMLAGIYFPPLTDWLVKSDPVGSTFDRGLVPSVASLQLGGEKRRIVLGGFKDSLAIGCLIFSSKVSFRSPLPAYLVDDERRFPKAGYWLMVEVSFSLFWSEFVSSASRRILLIVDFNFSADMSCLSWNVQALGQRETSRAFLISSQTTN</sequence>
<dbReference type="EMBL" id="JBBPBN010000029">
    <property type="protein sequence ID" value="KAK9006297.1"/>
    <property type="molecule type" value="Genomic_DNA"/>
</dbReference>
<reference evidence="1 2" key="1">
    <citation type="journal article" date="2024" name="G3 (Bethesda)">
        <title>Genome assembly of Hibiscus sabdariffa L. provides insights into metabolisms of medicinal natural products.</title>
        <authorList>
            <person name="Kim T."/>
        </authorList>
    </citation>
    <scope>NUCLEOTIDE SEQUENCE [LARGE SCALE GENOMIC DNA]</scope>
    <source>
        <strain evidence="1">TK-2024</strain>
        <tissue evidence="1">Old leaves</tissue>
    </source>
</reference>
<accession>A0ABR2R040</accession>
<organism evidence="1 2">
    <name type="scientific">Hibiscus sabdariffa</name>
    <name type="common">roselle</name>
    <dbReference type="NCBI Taxonomy" id="183260"/>
    <lineage>
        <taxon>Eukaryota</taxon>
        <taxon>Viridiplantae</taxon>
        <taxon>Streptophyta</taxon>
        <taxon>Embryophyta</taxon>
        <taxon>Tracheophyta</taxon>
        <taxon>Spermatophyta</taxon>
        <taxon>Magnoliopsida</taxon>
        <taxon>eudicotyledons</taxon>
        <taxon>Gunneridae</taxon>
        <taxon>Pentapetalae</taxon>
        <taxon>rosids</taxon>
        <taxon>malvids</taxon>
        <taxon>Malvales</taxon>
        <taxon>Malvaceae</taxon>
        <taxon>Malvoideae</taxon>
        <taxon>Hibiscus</taxon>
    </lineage>
</organism>
<protein>
    <submittedName>
        <fullName evidence="1">Uncharacterized protein</fullName>
    </submittedName>
</protein>
<keyword evidence="2" id="KW-1185">Reference proteome</keyword>